<evidence type="ECO:0000256" key="1">
    <source>
        <dbReference type="SAM" id="Phobius"/>
    </source>
</evidence>
<keyword evidence="1" id="KW-0472">Membrane</keyword>
<name>A0A368QRW7_SETIT</name>
<organism evidence="2">
    <name type="scientific">Setaria italica</name>
    <name type="common">Foxtail millet</name>
    <name type="synonym">Panicum italicum</name>
    <dbReference type="NCBI Taxonomy" id="4555"/>
    <lineage>
        <taxon>Eukaryota</taxon>
        <taxon>Viridiplantae</taxon>
        <taxon>Streptophyta</taxon>
        <taxon>Embryophyta</taxon>
        <taxon>Tracheophyta</taxon>
        <taxon>Spermatophyta</taxon>
        <taxon>Magnoliopsida</taxon>
        <taxon>Liliopsida</taxon>
        <taxon>Poales</taxon>
        <taxon>Poaceae</taxon>
        <taxon>PACMAD clade</taxon>
        <taxon>Panicoideae</taxon>
        <taxon>Panicodae</taxon>
        <taxon>Paniceae</taxon>
        <taxon>Cenchrinae</taxon>
        <taxon>Setaria</taxon>
    </lineage>
</organism>
<dbReference type="EMBL" id="CM003531">
    <property type="protein sequence ID" value="RCV20518.1"/>
    <property type="molecule type" value="Genomic_DNA"/>
</dbReference>
<evidence type="ECO:0000313" key="2">
    <source>
        <dbReference type="EMBL" id="RCV20518.1"/>
    </source>
</evidence>
<keyword evidence="1" id="KW-0812">Transmembrane</keyword>
<reference evidence="2" key="2">
    <citation type="submission" date="2015-07" db="EMBL/GenBank/DDBJ databases">
        <authorList>
            <person name="Noorani M."/>
        </authorList>
    </citation>
    <scope>NUCLEOTIDE SEQUENCE</scope>
    <source>
        <strain evidence="2">Yugu1</strain>
    </source>
</reference>
<gene>
    <name evidence="2" type="ORF">SETIT_4G062200v2</name>
</gene>
<protein>
    <submittedName>
        <fullName evidence="2">Uncharacterized protein</fullName>
    </submittedName>
</protein>
<proteinExistence type="predicted"/>
<reference evidence="2" key="1">
    <citation type="journal article" date="2012" name="Nat. Biotechnol.">
        <title>Reference genome sequence of the model plant Setaria.</title>
        <authorList>
            <person name="Bennetzen J.L."/>
            <person name="Schmutz J."/>
            <person name="Wang H."/>
            <person name="Percifield R."/>
            <person name="Hawkins J."/>
            <person name="Pontaroli A.C."/>
            <person name="Estep M."/>
            <person name="Feng L."/>
            <person name="Vaughn J.N."/>
            <person name="Grimwood J."/>
            <person name="Jenkins J."/>
            <person name="Barry K."/>
            <person name="Lindquist E."/>
            <person name="Hellsten U."/>
            <person name="Deshpande S."/>
            <person name="Wang X."/>
            <person name="Wu X."/>
            <person name="Mitros T."/>
            <person name="Triplett J."/>
            <person name="Yang X."/>
            <person name="Ye C.Y."/>
            <person name="Mauro-Herrera M."/>
            <person name="Wang L."/>
            <person name="Li P."/>
            <person name="Sharma M."/>
            <person name="Sharma R."/>
            <person name="Ronald P.C."/>
            <person name="Panaud O."/>
            <person name="Kellogg E.A."/>
            <person name="Brutnell T.P."/>
            <person name="Doust A.N."/>
            <person name="Tuskan G.A."/>
            <person name="Rokhsar D."/>
            <person name="Devos K.M."/>
        </authorList>
    </citation>
    <scope>NUCLEOTIDE SEQUENCE [LARGE SCALE GENOMIC DNA]</scope>
    <source>
        <strain evidence="2">Yugu1</strain>
    </source>
</reference>
<sequence length="140" mass="16091">MRQAIVTSSSTTLHEGRDRTVQYHKVPPNNFPPFFYRILPNVTGIYPSSLISLNFYLYTLIIASRANMKKGCQHIIINSIDRMRGSTSLSRFSEETSRFYCRRESCQQLNGAESLTRANQRATATEILLVEMFYHSQSIC</sequence>
<accession>A0A368QRW7</accession>
<feature type="transmembrane region" description="Helical" evidence="1">
    <location>
        <begin position="44"/>
        <end position="63"/>
    </location>
</feature>
<keyword evidence="1" id="KW-1133">Transmembrane helix</keyword>
<dbReference type="AlphaFoldDB" id="A0A368QRW7"/>